<evidence type="ECO:0000313" key="14">
    <source>
        <dbReference type="Proteomes" id="UP000242875"/>
    </source>
</evidence>
<keyword evidence="4 10" id="KW-0479">Metal-binding</keyword>
<dbReference type="Gene3D" id="3.20.20.140">
    <property type="entry name" value="Metal-dependent hydrolases"/>
    <property type="match status" value="1"/>
</dbReference>
<evidence type="ECO:0000256" key="2">
    <source>
        <dbReference type="ARBA" id="ARBA00011899"/>
    </source>
</evidence>
<gene>
    <name evidence="13" type="ORF">BZG36_03074</name>
</gene>
<evidence type="ECO:0000313" key="13">
    <source>
        <dbReference type="EMBL" id="OZJ03767.1"/>
    </source>
</evidence>
<dbReference type="CDD" id="cd00854">
    <property type="entry name" value="NagA"/>
    <property type="match status" value="1"/>
</dbReference>
<dbReference type="Pfam" id="PF01979">
    <property type="entry name" value="Amidohydro_1"/>
    <property type="match status" value="1"/>
</dbReference>
<feature type="binding site" evidence="9">
    <location>
        <position position="170"/>
    </location>
    <ligand>
        <name>substrate</name>
    </ligand>
</feature>
<dbReference type="Proteomes" id="UP000242875">
    <property type="component" value="Unassembled WGS sequence"/>
</dbReference>
<comment type="caution">
    <text evidence="13">The sequence shown here is derived from an EMBL/GenBank/DDBJ whole genome shotgun (WGS) entry which is preliminary data.</text>
</comment>
<sequence length="445" mass="47736">MAPSVSTATAAPFDQQPTHNGKITKIINGRLLQNHAIVEGTYLWFQDGKFIHPQSTFFDAQREPDEIIDAKGLLVVPGYVDIQINGAFGIDFSDSDGTPEKLAKDIQKVAKGLFQYGCTSFCPTVVSSFSETYNKVLPLLRPRPGSVQDGAEILGAHIEGPFISKEKKGAHKVETFRTAKRGMAEFDDCYGPELQNTHGTIRIITVAPELEGVRACIPELVKRNMTVSIGHSASKIAQAEEAIAGGATCITHLFNAMQAFHHRDPGIIGVLGSTHLPIPTPETKRHPSPSSSSPSPKNPDPRPFYGVICDGIHVHPNSVKIAYYSHPSGAILVTDAMSAMGLPSGNHSLGGLDVVVDDLNRVYIRGTDTLAGSAITMDACVKNFVKFTSCTIVEALEAATLHPAQLLGIADKKGTLNVGGDADFLFLSDDLSVQRVFVGGEEVRL</sequence>
<dbReference type="EC" id="3.5.1.25" evidence="2"/>
<evidence type="ECO:0000256" key="7">
    <source>
        <dbReference type="ARBA" id="ARBA00047647"/>
    </source>
</evidence>
<evidence type="ECO:0000259" key="12">
    <source>
        <dbReference type="Pfam" id="PF01979"/>
    </source>
</evidence>
<evidence type="ECO:0000256" key="5">
    <source>
        <dbReference type="ARBA" id="ARBA00022801"/>
    </source>
</evidence>
<comment type="cofactor">
    <cofactor evidence="10">
        <name>a divalent metal cation</name>
        <dbReference type="ChEBI" id="CHEBI:60240"/>
    </cofactor>
    <text evidence="10">Binds 1 divalent metal cation per subunit.</text>
</comment>
<evidence type="ECO:0000256" key="8">
    <source>
        <dbReference type="PIRSR" id="PIRSR038994-1"/>
    </source>
</evidence>
<dbReference type="FunFam" id="3.20.20.140:FF:000065">
    <property type="entry name" value="N-acetylglucosamine-6-phosphate deacetylase"/>
    <property type="match status" value="1"/>
</dbReference>
<dbReference type="Gene3D" id="2.30.40.10">
    <property type="entry name" value="Urease, subunit C, domain 1"/>
    <property type="match status" value="1"/>
</dbReference>
<evidence type="ECO:0000256" key="6">
    <source>
        <dbReference type="ARBA" id="ARBA00023277"/>
    </source>
</evidence>
<reference evidence="13 14" key="1">
    <citation type="journal article" date="2017" name="Mycologia">
        <title>Bifiguratus adelaidae, gen. et sp. nov., a new member of Mucoromycotina in endophytic and soil-dwelling habitats.</title>
        <authorList>
            <person name="Torres-Cruz T.J."/>
            <person name="Billingsley Tobias T.L."/>
            <person name="Almatruk M."/>
            <person name="Hesse C."/>
            <person name="Kuske C.R."/>
            <person name="Desiro A."/>
            <person name="Benucci G.M."/>
            <person name="Bonito G."/>
            <person name="Stajich J.E."/>
            <person name="Dunlap C."/>
            <person name="Arnold A.E."/>
            <person name="Porras-Alfaro A."/>
        </authorList>
    </citation>
    <scope>NUCLEOTIDE SEQUENCE [LARGE SCALE GENOMIC DNA]</scope>
    <source>
        <strain evidence="13 14">AZ0501</strain>
    </source>
</reference>
<evidence type="ECO:0000256" key="1">
    <source>
        <dbReference type="ARBA" id="ARBA00010716"/>
    </source>
</evidence>
<dbReference type="SUPFAM" id="SSF51338">
    <property type="entry name" value="Composite domain of metallo-dependent hydrolases"/>
    <property type="match status" value="1"/>
</dbReference>
<evidence type="ECO:0000256" key="4">
    <source>
        <dbReference type="ARBA" id="ARBA00022723"/>
    </source>
</evidence>
<comment type="catalytic activity">
    <reaction evidence="7">
        <text>N-acetyl-D-glucosamine 6-phosphate + H2O = D-glucosamine 6-phosphate + acetate</text>
        <dbReference type="Rhea" id="RHEA:22936"/>
        <dbReference type="ChEBI" id="CHEBI:15377"/>
        <dbReference type="ChEBI" id="CHEBI:30089"/>
        <dbReference type="ChEBI" id="CHEBI:57513"/>
        <dbReference type="ChEBI" id="CHEBI:58725"/>
        <dbReference type="EC" id="3.5.1.25"/>
    </reaction>
</comment>
<feature type="binding site" evidence="10">
    <location>
        <position position="252"/>
    </location>
    <ligand>
        <name>Zn(2+)</name>
        <dbReference type="ChEBI" id="CHEBI:29105"/>
    </ligand>
</feature>
<dbReference type="GO" id="GO:0046872">
    <property type="term" value="F:metal ion binding"/>
    <property type="evidence" value="ECO:0007669"/>
    <property type="project" value="UniProtKB-KW"/>
</dbReference>
<dbReference type="EMBL" id="MVBO01000070">
    <property type="protein sequence ID" value="OZJ03767.1"/>
    <property type="molecule type" value="Genomic_DNA"/>
</dbReference>
<dbReference type="PIRSF" id="PIRSF038994">
    <property type="entry name" value="NagA"/>
    <property type="match status" value="1"/>
</dbReference>
<name>A0A261XZH3_9FUNG</name>
<organism evidence="13 14">
    <name type="scientific">Bifiguratus adelaidae</name>
    <dbReference type="NCBI Taxonomy" id="1938954"/>
    <lineage>
        <taxon>Eukaryota</taxon>
        <taxon>Fungi</taxon>
        <taxon>Fungi incertae sedis</taxon>
        <taxon>Mucoromycota</taxon>
        <taxon>Mucoromycotina</taxon>
        <taxon>Endogonomycetes</taxon>
        <taxon>Endogonales</taxon>
        <taxon>Endogonales incertae sedis</taxon>
        <taxon>Bifiguratus</taxon>
    </lineage>
</organism>
<evidence type="ECO:0000256" key="10">
    <source>
        <dbReference type="PIRSR" id="PIRSR038994-3"/>
    </source>
</evidence>
<feature type="binding site" evidence="9">
    <location>
        <begin position="370"/>
        <end position="372"/>
    </location>
    <ligand>
        <name>substrate</name>
    </ligand>
</feature>
<accession>A0A261XZH3</accession>
<dbReference type="InterPro" id="IPR003764">
    <property type="entry name" value="GlcNAc_6-P_deAcase"/>
</dbReference>
<dbReference type="PANTHER" id="PTHR11113:SF14">
    <property type="entry name" value="N-ACETYLGLUCOSAMINE-6-PHOSPHATE DEACETYLASE"/>
    <property type="match status" value="1"/>
</dbReference>
<dbReference type="InterPro" id="IPR032466">
    <property type="entry name" value="Metal_Hydrolase"/>
</dbReference>
<feature type="binding site" evidence="9">
    <location>
        <position position="313"/>
    </location>
    <ligand>
        <name>substrate</name>
    </ligand>
</feature>
<dbReference type="InterPro" id="IPR006680">
    <property type="entry name" value="Amidohydro-rel"/>
</dbReference>
<keyword evidence="5" id="KW-0378">Hydrolase</keyword>
<feature type="binding site" evidence="9">
    <location>
        <position position="263"/>
    </location>
    <ligand>
        <name>substrate</name>
    </ligand>
</feature>
<evidence type="ECO:0000256" key="9">
    <source>
        <dbReference type="PIRSR" id="PIRSR038994-2"/>
    </source>
</evidence>
<dbReference type="PANTHER" id="PTHR11113">
    <property type="entry name" value="N-ACETYLGLUCOSAMINE-6-PHOSPHATE DEACETYLASE"/>
    <property type="match status" value="1"/>
</dbReference>
<feature type="binding site" evidence="10">
    <location>
        <position position="231"/>
    </location>
    <ligand>
        <name>Zn(2+)</name>
        <dbReference type="ChEBI" id="CHEBI:29105"/>
    </ligand>
</feature>
<feature type="active site" description="Proton donor/acceptor" evidence="8">
    <location>
        <position position="335"/>
    </location>
</feature>
<evidence type="ECO:0000256" key="11">
    <source>
        <dbReference type="SAM" id="MobiDB-lite"/>
    </source>
</evidence>
<dbReference type="AlphaFoldDB" id="A0A261XZH3"/>
<feature type="binding site" evidence="10">
    <location>
        <position position="159"/>
    </location>
    <ligand>
        <name>Zn(2+)</name>
        <dbReference type="ChEBI" id="CHEBI:29105"/>
    </ligand>
</feature>
<feature type="binding site" evidence="9">
    <location>
        <begin position="255"/>
        <end position="256"/>
    </location>
    <ligand>
        <name>substrate</name>
    </ligand>
</feature>
<keyword evidence="6" id="KW-0119">Carbohydrate metabolism</keyword>
<dbReference type="SUPFAM" id="SSF51556">
    <property type="entry name" value="Metallo-dependent hydrolases"/>
    <property type="match status" value="1"/>
</dbReference>
<dbReference type="GO" id="GO:0008448">
    <property type="term" value="F:N-acetylglucosamine-6-phosphate deacetylase activity"/>
    <property type="evidence" value="ECO:0007669"/>
    <property type="project" value="UniProtKB-EC"/>
</dbReference>
<comment type="similarity">
    <text evidence="1">Belongs to the metallo-dependent hydrolases superfamily. NagA family.</text>
</comment>
<protein>
    <recommendedName>
        <fullName evidence="3">N-acetylglucosamine-6-phosphate deacetylase</fullName>
        <ecNumber evidence="2">3.5.1.25</ecNumber>
    </recommendedName>
</protein>
<dbReference type="OrthoDB" id="10264777at2759"/>
<dbReference type="InterPro" id="IPR011059">
    <property type="entry name" value="Metal-dep_hydrolase_composite"/>
</dbReference>
<dbReference type="GO" id="GO:0006046">
    <property type="term" value="P:N-acetylglucosamine catabolic process"/>
    <property type="evidence" value="ECO:0007669"/>
    <property type="project" value="TreeGrafter"/>
</dbReference>
<feature type="region of interest" description="Disordered" evidence="11">
    <location>
        <begin position="272"/>
        <end position="300"/>
    </location>
</feature>
<keyword evidence="14" id="KW-1185">Reference proteome</keyword>
<evidence type="ECO:0000256" key="3">
    <source>
        <dbReference type="ARBA" id="ARBA00018029"/>
    </source>
</evidence>
<feature type="domain" description="Amidohydrolase-related" evidence="12">
    <location>
        <begin position="74"/>
        <end position="443"/>
    </location>
</feature>
<proteinExistence type="inferred from homology"/>